<dbReference type="EMBL" id="CP002869">
    <property type="protein sequence ID" value="AEI40183.1"/>
    <property type="molecule type" value="Genomic_DNA"/>
</dbReference>
<organism evidence="1 2">
    <name type="scientific">Paenibacillus mucilaginosus (strain KNP414)</name>
    <dbReference type="NCBI Taxonomy" id="1036673"/>
    <lineage>
        <taxon>Bacteria</taxon>
        <taxon>Bacillati</taxon>
        <taxon>Bacillota</taxon>
        <taxon>Bacilli</taxon>
        <taxon>Bacillales</taxon>
        <taxon>Paenibacillaceae</taxon>
        <taxon>Paenibacillus</taxon>
    </lineage>
</organism>
<accession>F8FPF9</accession>
<dbReference type="KEGG" id="pms:KNP414_01620"/>
<reference evidence="2" key="1">
    <citation type="submission" date="2011-06" db="EMBL/GenBank/DDBJ databases">
        <title>Complete genome sequence of Paenibacillus mucilaginosus KNP414.</title>
        <authorList>
            <person name="Wang J."/>
            <person name="Hu S."/>
            <person name="Hu X."/>
            <person name="Zhang B."/>
            <person name="Dong D."/>
            <person name="Zhang S."/>
            <person name="Zhao K."/>
            <person name="Wu D."/>
        </authorList>
    </citation>
    <scope>NUCLEOTIDE SEQUENCE [LARGE SCALE GENOMIC DNA]</scope>
    <source>
        <strain evidence="2">KNP414</strain>
    </source>
</reference>
<reference evidence="1 2" key="2">
    <citation type="journal article" date="2013" name="Genome Announc.">
        <title>Genome Sequence of Growth-Improving Paenibacillus mucilaginosus Strain KNP414.</title>
        <authorList>
            <person name="Lu J.J."/>
            <person name="Wang J.F."/>
            <person name="Hu X.F."/>
        </authorList>
    </citation>
    <scope>NUCLEOTIDE SEQUENCE [LARGE SCALE GENOMIC DNA]</scope>
    <source>
        <strain evidence="1 2">KNP414</strain>
    </source>
</reference>
<evidence type="ECO:0000313" key="1">
    <source>
        <dbReference type="EMBL" id="AEI40183.1"/>
    </source>
</evidence>
<dbReference type="HOGENOM" id="CLU_2754066_0_0_9"/>
<gene>
    <name evidence="1" type="ordered locus">KNP414_01620</name>
</gene>
<protein>
    <submittedName>
        <fullName evidence="1">Uncharacterized protein</fullName>
    </submittedName>
</protein>
<evidence type="ECO:0000313" key="2">
    <source>
        <dbReference type="Proteomes" id="UP000006620"/>
    </source>
</evidence>
<dbReference type="AlphaFoldDB" id="F8FPF9"/>
<sequence length="70" mass="8325">MLNHLLYFGTKSSLSAAYVMFLESNFLIYGQENRIMPMTCQVIFRFYRFFIEKPIAKPKVGLYNDNKNFN</sequence>
<proteinExistence type="predicted"/>
<dbReference type="Proteomes" id="UP000006620">
    <property type="component" value="Chromosome"/>
</dbReference>
<name>F8FPF9_PAEMK</name>